<dbReference type="EMBL" id="JBITYG010000011">
    <property type="protein sequence ID" value="MFI9105154.1"/>
    <property type="molecule type" value="Genomic_DNA"/>
</dbReference>
<comment type="caution">
    <text evidence="2">The sequence shown here is derived from an EMBL/GenBank/DDBJ whole genome shotgun (WGS) entry which is preliminary data.</text>
</comment>
<dbReference type="PANTHER" id="PTHR34387">
    <property type="entry name" value="SLR1258 PROTEIN"/>
    <property type="match status" value="1"/>
</dbReference>
<dbReference type="Pfam" id="PF04402">
    <property type="entry name" value="SIMPL"/>
    <property type="match status" value="1"/>
</dbReference>
<sequence>MATETDRTHPTADAPHVGVRGEATLEVEPELARIAVTVRSRGADRRHTLDDLTRRNTQALDLIKSYGEAVEKLETGTFGLTPELREKSRDRGEKIRAYHGVVRIGATLTDFTALGELTTRLADLELTAVDGPWWSLRPQSPVYREARRQAVHDAVQRAREYAEALGSTLTALIELADEGIQQATPYPRQAFAAMSTRAAGAPGMADLAPQSLDLEPERQNVSAHVTAHFTMTPPPLG</sequence>
<name>A0ABW8CFC8_9ACTN</name>
<feature type="region of interest" description="Disordered" evidence="1">
    <location>
        <begin position="1"/>
        <end position="22"/>
    </location>
</feature>
<evidence type="ECO:0000313" key="3">
    <source>
        <dbReference type="Proteomes" id="UP001614394"/>
    </source>
</evidence>
<dbReference type="InterPro" id="IPR007497">
    <property type="entry name" value="SIMPL/DUF541"/>
</dbReference>
<dbReference type="Gene3D" id="3.30.110.170">
    <property type="entry name" value="Protein of unknown function (DUF541), domain 1"/>
    <property type="match status" value="1"/>
</dbReference>
<evidence type="ECO:0000313" key="2">
    <source>
        <dbReference type="EMBL" id="MFI9105154.1"/>
    </source>
</evidence>
<dbReference type="PANTHER" id="PTHR34387:SF1">
    <property type="entry name" value="PERIPLASMIC IMMUNOGENIC PROTEIN"/>
    <property type="match status" value="1"/>
</dbReference>
<organism evidence="2 3">
    <name type="scientific">Streptomyces fildesensis</name>
    <dbReference type="NCBI Taxonomy" id="375757"/>
    <lineage>
        <taxon>Bacteria</taxon>
        <taxon>Bacillati</taxon>
        <taxon>Actinomycetota</taxon>
        <taxon>Actinomycetes</taxon>
        <taxon>Kitasatosporales</taxon>
        <taxon>Streptomycetaceae</taxon>
        <taxon>Streptomyces</taxon>
    </lineage>
</organism>
<dbReference type="Gene3D" id="3.30.70.2970">
    <property type="entry name" value="Protein of unknown function (DUF541), domain 2"/>
    <property type="match status" value="1"/>
</dbReference>
<gene>
    <name evidence="2" type="ORF">ACIGXA_32065</name>
</gene>
<keyword evidence="3" id="KW-1185">Reference proteome</keyword>
<dbReference type="Proteomes" id="UP001614394">
    <property type="component" value="Unassembled WGS sequence"/>
</dbReference>
<protein>
    <submittedName>
        <fullName evidence="2">SIMPL domain-containing protein</fullName>
    </submittedName>
</protein>
<dbReference type="InterPro" id="IPR052022">
    <property type="entry name" value="26kDa_periplasmic_antigen"/>
</dbReference>
<proteinExistence type="predicted"/>
<accession>A0ABW8CFC8</accession>
<evidence type="ECO:0000256" key="1">
    <source>
        <dbReference type="SAM" id="MobiDB-lite"/>
    </source>
</evidence>
<reference evidence="2 3" key="1">
    <citation type="submission" date="2024-10" db="EMBL/GenBank/DDBJ databases">
        <title>The Natural Products Discovery Center: Release of the First 8490 Sequenced Strains for Exploring Actinobacteria Biosynthetic Diversity.</title>
        <authorList>
            <person name="Kalkreuter E."/>
            <person name="Kautsar S.A."/>
            <person name="Yang D."/>
            <person name="Bader C.D."/>
            <person name="Teijaro C.N."/>
            <person name="Fluegel L."/>
            <person name="Davis C.M."/>
            <person name="Simpson J.R."/>
            <person name="Lauterbach L."/>
            <person name="Steele A.D."/>
            <person name="Gui C."/>
            <person name="Meng S."/>
            <person name="Li G."/>
            <person name="Viehrig K."/>
            <person name="Ye F."/>
            <person name="Su P."/>
            <person name="Kiefer A.F."/>
            <person name="Nichols A."/>
            <person name="Cepeda A.J."/>
            <person name="Yan W."/>
            <person name="Fan B."/>
            <person name="Jiang Y."/>
            <person name="Adhikari A."/>
            <person name="Zheng C.-J."/>
            <person name="Schuster L."/>
            <person name="Cowan T.M."/>
            <person name="Smanski M.J."/>
            <person name="Chevrette M.G."/>
            <person name="De Carvalho L.P.S."/>
            <person name="Shen B."/>
        </authorList>
    </citation>
    <scope>NUCLEOTIDE SEQUENCE [LARGE SCALE GENOMIC DNA]</scope>
    <source>
        <strain evidence="2 3">NPDC053399</strain>
    </source>
</reference>
<dbReference type="RefSeq" id="WP_399655892.1">
    <property type="nucleotide sequence ID" value="NZ_JBITYG010000011.1"/>
</dbReference>
<feature type="compositionally biased region" description="Basic and acidic residues" evidence="1">
    <location>
        <begin position="1"/>
        <end position="10"/>
    </location>
</feature>